<dbReference type="Proteomes" id="UP000005950">
    <property type="component" value="Unassembled WGS sequence"/>
</dbReference>
<name>B9Y783_9FIRM</name>
<evidence type="ECO:0000313" key="2">
    <source>
        <dbReference type="Proteomes" id="UP000005950"/>
    </source>
</evidence>
<evidence type="ECO:0000313" key="1">
    <source>
        <dbReference type="EMBL" id="EEF68171.1"/>
    </source>
</evidence>
<protein>
    <submittedName>
        <fullName evidence="1">Uncharacterized protein</fullName>
    </submittedName>
</protein>
<reference evidence="1 2" key="2">
    <citation type="submission" date="2009-02" db="EMBL/GenBank/DDBJ databases">
        <title>Draft genome sequence of Holdemania filiformis DSM 12042.</title>
        <authorList>
            <person name="Sudarsanam P."/>
            <person name="Ley R."/>
            <person name="Guruge J."/>
            <person name="Turnbaugh P.J."/>
            <person name="Mahowald M."/>
            <person name="Liep D."/>
            <person name="Gordon J."/>
        </authorList>
    </citation>
    <scope>NUCLEOTIDE SEQUENCE [LARGE SCALE GENOMIC DNA]</scope>
    <source>
        <strain evidence="1 2">DSM 12042</strain>
    </source>
</reference>
<gene>
    <name evidence="1" type="ORF">HOLDEFILI_01678</name>
</gene>
<accession>B9Y783</accession>
<dbReference type="EMBL" id="ACCF01000093">
    <property type="protein sequence ID" value="EEF68171.1"/>
    <property type="molecule type" value="Genomic_DNA"/>
</dbReference>
<dbReference type="HOGENOM" id="CLU_3290789_0_0_9"/>
<sequence>MPGGVLFHEKRQIWDIQGDNIRDILETLRWMYEKGIDRNY</sequence>
<comment type="caution">
    <text evidence="1">The sequence shown here is derived from an EMBL/GenBank/DDBJ whole genome shotgun (WGS) entry which is preliminary data.</text>
</comment>
<reference evidence="1 2" key="1">
    <citation type="submission" date="2008-12" db="EMBL/GenBank/DDBJ databases">
        <authorList>
            <person name="Fulton L."/>
            <person name="Clifton S."/>
            <person name="Fulton B."/>
            <person name="Xu J."/>
            <person name="Minx P."/>
            <person name="Pepin K.H."/>
            <person name="Johnson M."/>
            <person name="Bhonagiri V."/>
            <person name="Nash W.E."/>
            <person name="Mardis E.R."/>
            <person name="Wilson R.K."/>
        </authorList>
    </citation>
    <scope>NUCLEOTIDE SEQUENCE [LARGE SCALE GENOMIC DNA]</scope>
    <source>
        <strain evidence="1 2">DSM 12042</strain>
    </source>
</reference>
<proteinExistence type="predicted"/>
<organism evidence="1 2">
    <name type="scientific">Holdemania filiformis DSM 12042</name>
    <dbReference type="NCBI Taxonomy" id="545696"/>
    <lineage>
        <taxon>Bacteria</taxon>
        <taxon>Bacillati</taxon>
        <taxon>Bacillota</taxon>
        <taxon>Erysipelotrichia</taxon>
        <taxon>Erysipelotrichales</taxon>
        <taxon>Erysipelotrichaceae</taxon>
        <taxon>Holdemania</taxon>
    </lineage>
</organism>
<dbReference type="AlphaFoldDB" id="B9Y783"/>